<dbReference type="eggNOG" id="ENOG502S9CZ">
    <property type="taxonomic scope" value="Eukaryota"/>
</dbReference>
<dbReference type="Proteomes" id="UP000000759">
    <property type="component" value="Chromosome 14"/>
</dbReference>
<dbReference type="KEGG" id="pti:PHATRDRAFT_47541"/>
<reference evidence="2 3" key="1">
    <citation type="journal article" date="2008" name="Nature">
        <title>The Phaeodactylum genome reveals the evolutionary history of diatom genomes.</title>
        <authorList>
            <person name="Bowler C."/>
            <person name="Allen A.E."/>
            <person name="Badger J.H."/>
            <person name="Grimwood J."/>
            <person name="Jabbari K."/>
            <person name="Kuo A."/>
            <person name="Maheswari U."/>
            <person name="Martens C."/>
            <person name="Maumus F."/>
            <person name="Otillar R.P."/>
            <person name="Rayko E."/>
            <person name="Salamov A."/>
            <person name="Vandepoele K."/>
            <person name="Beszteri B."/>
            <person name="Gruber A."/>
            <person name="Heijde M."/>
            <person name="Katinka M."/>
            <person name="Mock T."/>
            <person name="Valentin K."/>
            <person name="Verret F."/>
            <person name="Berges J.A."/>
            <person name="Brownlee C."/>
            <person name="Cadoret J.P."/>
            <person name="Chiovitti A."/>
            <person name="Choi C.J."/>
            <person name="Coesel S."/>
            <person name="De Martino A."/>
            <person name="Detter J.C."/>
            <person name="Durkin C."/>
            <person name="Falciatore A."/>
            <person name="Fournet J."/>
            <person name="Haruta M."/>
            <person name="Huysman M.J."/>
            <person name="Jenkins B.D."/>
            <person name="Jiroutova K."/>
            <person name="Jorgensen R.E."/>
            <person name="Joubert Y."/>
            <person name="Kaplan A."/>
            <person name="Kroger N."/>
            <person name="Kroth P.G."/>
            <person name="La Roche J."/>
            <person name="Lindquist E."/>
            <person name="Lommer M."/>
            <person name="Martin-Jezequel V."/>
            <person name="Lopez P.J."/>
            <person name="Lucas S."/>
            <person name="Mangogna M."/>
            <person name="McGinnis K."/>
            <person name="Medlin L.K."/>
            <person name="Montsant A."/>
            <person name="Oudot-Le Secq M.P."/>
            <person name="Napoli C."/>
            <person name="Obornik M."/>
            <person name="Parker M.S."/>
            <person name="Petit J.L."/>
            <person name="Porcel B.M."/>
            <person name="Poulsen N."/>
            <person name="Robison M."/>
            <person name="Rychlewski L."/>
            <person name="Rynearson T.A."/>
            <person name="Schmutz J."/>
            <person name="Shapiro H."/>
            <person name="Siaut M."/>
            <person name="Stanley M."/>
            <person name="Sussman M.R."/>
            <person name="Taylor A.R."/>
            <person name="Vardi A."/>
            <person name="von Dassow P."/>
            <person name="Vyverman W."/>
            <person name="Willis A."/>
            <person name="Wyrwicz L.S."/>
            <person name="Rokhsar D.S."/>
            <person name="Weissenbach J."/>
            <person name="Armbrust E.V."/>
            <person name="Green B.R."/>
            <person name="Van de Peer Y."/>
            <person name="Grigoriev I.V."/>
        </authorList>
    </citation>
    <scope>NUCLEOTIDE SEQUENCE [LARGE SCALE GENOMIC DNA]</scope>
    <source>
        <strain evidence="2 3">CCAP 1055/1</strain>
    </source>
</reference>
<evidence type="ECO:0000256" key="1">
    <source>
        <dbReference type="SAM" id="Phobius"/>
    </source>
</evidence>
<dbReference type="HOGENOM" id="CLU_867303_0_0_1"/>
<dbReference type="EMBL" id="CM000616">
    <property type="protein sequence ID" value="EEC46376.1"/>
    <property type="molecule type" value="Genomic_DNA"/>
</dbReference>
<keyword evidence="1" id="KW-1133">Transmembrane helix</keyword>
<evidence type="ECO:0000313" key="3">
    <source>
        <dbReference type="Proteomes" id="UP000000759"/>
    </source>
</evidence>
<accession>B7G413</accession>
<protein>
    <submittedName>
        <fullName evidence="2">Uncharacterized protein</fullName>
    </submittedName>
</protein>
<name>B7G413_PHATC</name>
<dbReference type="PaxDb" id="2850-Phatr47541"/>
<feature type="transmembrane region" description="Helical" evidence="1">
    <location>
        <begin position="41"/>
        <end position="61"/>
    </location>
</feature>
<gene>
    <name evidence="2" type="ORF">PHATRDRAFT_47541</name>
</gene>
<keyword evidence="1" id="KW-0812">Transmembrane</keyword>
<dbReference type="AlphaFoldDB" id="B7G413"/>
<reference evidence="3" key="2">
    <citation type="submission" date="2008-08" db="EMBL/GenBank/DDBJ databases">
        <authorList>
            <consortium name="Diatom Consortium"/>
            <person name="Grigoriev I."/>
            <person name="Grimwood J."/>
            <person name="Kuo A."/>
            <person name="Otillar R.P."/>
            <person name="Salamov A."/>
            <person name="Detter J.C."/>
            <person name="Lindquist E."/>
            <person name="Shapiro H."/>
            <person name="Lucas S."/>
            <person name="Glavina del Rio T."/>
            <person name="Pitluck S."/>
            <person name="Rokhsar D."/>
            <person name="Bowler C."/>
        </authorList>
    </citation>
    <scope>GENOME REANNOTATION</scope>
    <source>
        <strain evidence="3">CCAP 1055/1</strain>
    </source>
</reference>
<sequence length="321" mass="35988">MLKRRRETTFVNSAGALGDKDDRERKQSLERSSRKNGLTRLEFGVAVITFVFVMLSTTAVVRITRGKRSDVKSTDSKQIRGSMASISIEHNDISISGVPLPPPPSPLPLPQQLLSRDADFAIVTTDVRGNLGPASVLQQTVPGEDWLKDRWQAASDMHGTAIHGAHWVQYVFGNFRNPTISHNDIAKEPFVRVASLVLDWETAVSNDYTIQCGNHSLSSFSREYEKNNSASFVEWETVFDSTKDSYTIDKWGQSPGVKQAMPLHILHNVTLATMVSSAPTCRVVRLWIRSSDHGWGVSLWQVDVYGWKDQKSMNDTHFKSR</sequence>
<organism evidence="2 3">
    <name type="scientific">Phaeodactylum tricornutum (strain CCAP 1055/1)</name>
    <dbReference type="NCBI Taxonomy" id="556484"/>
    <lineage>
        <taxon>Eukaryota</taxon>
        <taxon>Sar</taxon>
        <taxon>Stramenopiles</taxon>
        <taxon>Ochrophyta</taxon>
        <taxon>Bacillariophyta</taxon>
        <taxon>Bacillariophyceae</taxon>
        <taxon>Bacillariophycidae</taxon>
        <taxon>Naviculales</taxon>
        <taxon>Phaeodactylaceae</taxon>
        <taxon>Phaeodactylum</taxon>
    </lineage>
</organism>
<dbReference type="Gene3D" id="2.60.120.260">
    <property type="entry name" value="Galactose-binding domain-like"/>
    <property type="match status" value="1"/>
</dbReference>
<dbReference type="OrthoDB" id="407058at2759"/>
<proteinExistence type="predicted"/>
<dbReference type="GeneID" id="7202779"/>
<dbReference type="RefSeq" id="XP_002181836.1">
    <property type="nucleotide sequence ID" value="XM_002181800.1"/>
</dbReference>
<keyword evidence="3" id="KW-1185">Reference proteome</keyword>
<evidence type="ECO:0000313" key="2">
    <source>
        <dbReference type="EMBL" id="EEC46376.1"/>
    </source>
</evidence>
<keyword evidence="1" id="KW-0472">Membrane</keyword>
<dbReference type="InParanoid" id="B7G413"/>